<organism evidence="1 2">
    <name type="scientific">Bacillus cereus (strain ATCC 10987 / NRS 248)</name>
    <dbReference type="NCBI Taxonomy" id="222523"/>
    <lineage>
        <taxon>Bacteria</taxon>
        <taxon>Bacillati</taxon>
        <taxon>Bacillota</taxon>
        <taxon>Bacilli</taxon>
        <taxon>Bacillales</taxon>
        <taxon>Bacillaceae</taxon>
        <taxon>Bacillus</taxon>
        <taxon>Bacillus cereus group</taxon>
    </lineage>
</organism>
<dbReference type="Proteomes" id="UP000002527">
    <property type="component" value="Plasmid pBc10987"/>
</dbReference>
<evidence type="ECO:0000313" key="1">
    <source>
        <dbReference type="EMBL" id="AAS45081.1"/>
    </source>
</evidence>
<name>Q74NL2_BACC1</name>
<protein>
    <submittedName>
        <fullName evidence="1">Uncharacterized protein</fullName>
    </submittedName>
</protein>
<dbReference type="AlphaFoldDB" id="Q74NL2"/>
<accession>Q74NL2</accession>
<evidence type="ECO:0000313" key="2">
    <source>
        <dbReference type="Proteomes" id="UP000002527"/>
    </source>
</evidence>
<gene>
    <name evidence="1" type="ordered locus">BCE_A0233</name>
</gene>
<dbReference type="KEGG" id="bca:BCE_A0233"/>
<keyword evidence="1" id="KW-0614">Plasmid</keyword>
<geneLocation type="plasmid" evidence="1 2">
    <name>pBc10987</name>
</geneLocation>
<dbReference type="HOGENOM" id="CLU_220889_0_0_9"/>
<dbReference type="EMBL" id="AE017195">
    <property type="protein sequence ID" value="AAS45081.1"/>
    <property type="molecule type" value="Genomic_DNA"/>
</dbReference>
<reference evidence="1 2" key="1">
    <citation type="journal article" date="2004" name="Nucleic Acids Res.">
        <title>The genome sequence of Bacillus cereus ATCC 10987 reveals metabolic adaptations and a large plasmid related to Bacillus anthracis pXO1.</title>
        <authorList>
            <person name="Rasko D.A."/>
            <person name="Ravel J."/>
            <person name="Okstad O.A."/>
            <person name="Helgason E."/>
            <person name="Cer R.Z."/>
            <person name="Jiang L."/>
            <person name="Shores K.A."/>
            <person name="Fouts D.E."/>
            <person name="Tourasse N.J."/>
            <person name="Angiuoli S.V."/>
            <person name="Kolonay J."/>
            <person name="Nelson W.C."/>
            <person name="Kolsto A.-B."/>
            <person name="Fraser C.M."/>
            <person name="Read T.D."/>
        </authorList>
    </citation>
    <scope>NUCLEOTIDE SEQUENCE [LARGE SCALE GENOMIC DNA]</scope>
    <source>
        <strain evidence="2">ATCC 10987 / NRS 248</strain>
        <plasmid evidence="1">pBc10987</plasmid>
    </source>
</reference>
<sequence>MMKERYLEFYEQKNRKKTIHQSSFFLLYIYLLK</sequence>
<proteinExistence type="predicted"/>